<accession>C9Y2M1</accession>
<name>C9Y2M1_CROTZ</name>
<dbReference type="Pfam" id="PF05962">
    <property type="entry name" value="HutD"/>
    <property type="match status" value="1"/>
</dbReference>
<organism evidence="1 2">
    <name type="scientific">Cronobacter turicensis (strain DSM 18703 / CCUG 55852 / LMG 23827 / z3032)</name>
    <dbReference type="NCBI Taxonomy" id="693216"/>
    <lineage>
        <taxon>Bacteria</taxon>
        <taxon>Pseudomonadati</taxon>
        <taxon>Pseudomonadota</taxon>
        <taxon>Gammaproteobacteria</taxon>
        <taxon>Enterobacterales</taxon>
        <taxon>Enterobacteriaceae</taxon>
        <taxon>Cronobacter</taxon>
    </lineage>
</organism>
<dbReference type="NCBIfam" id="NF008488">
    <property type="entry name" value="PRK11396.1"/>
    <property type="match status" value="1"/>
</dbReference>
<dbReference type="HOGENOM" id="CLU_090931_5_0_6"/>
<evidence type="ECO:0000313" key="1">
    <source>
        <dbReference type="EMBL" id="CBA30251.1"/>
    </source>
</evidence>
<gene>
    <name evidence="1" type="primary">ves</name>
    <name evidence="1" type="ordered locus">Ctu_18220</name>
</gene>
<dbReference type="InterPro" id="IPR014710">
    <property type="entry name" value="RmlC-like_jellyroll"/>
</dbReference>
<dbReference type="CDD" id="cd20293">
    <property type="entry name" value="cupin_HutD_N"/>
    <property type="match status" value="1"/>
</dbReference>
<dbReference type="InterPro" id="IPR010282">
    <property type="entry name" value="Uncharacterised_HutD/Ves"/>
</dbReference>
<keyword evidence="2" id="KW-1185">Reference proteome</keyword>
<dbReference type="EMBL" id="FN543093">
    <property type="protein sequence ID" value="CBA30251.1"/>
    <property type="molecule type" value="Genomic_DNA"/>
</dbReference>
<dbReference type="InterPro" id="IPR011051">
    <property type="entry name" value="RmlC_Cupin_sf"/>
</dbReference>
<reference evidence="1 2" key="1">
    <citation type="journal article" date="2010" name="J. Bacteriol.">
        <title>Complete Genome Sequence of Cronobacter turicensis LMG 23827, a foodborne pathogen causing deaths in neonates.</title>
        <authorList>
            <person name="Stephan R."/>
            <person name="Lehner A."/>
            <person name="Tischler P."/>
            <person name="Rattei T."/>
        </authorList>
    </citation>
    <scope>NUCLEOTIDE SEQUENCE [LARGE SCALE GENOMIC DNA]</scope>
    <source>
        <strain evidence="2">DSM 18703 / CCUG 55852 / LMG 23827 / z3032</strain>
    </source>
</reference>
<dbReference type="Gene3D" id="2.60.120.10">
    <property type="entry name" value="Jelly Rolls"/>
    <property type="match status" value="1"/>
</dbReference>
<proteinExistence type="predicted"/>
<dbReference type="Proteomes" id="UP000002069">
    <property type="component" value="Chromosome"/>
</dbReference>
<dbReference type="SUPFAM" id="SSF51182">
    <property type="entry name" value="RmlC-like cupins"/>
    <property type="match status" value="1"/>
</dbReference>
<dbReference type="PATRIC" id="fig|693216.3.peg.1730"/>
<reference evidence="2" key="2">
    <citation type="journal article" date="2011" name="J. Bacteriol.">
        <title>Complete genome sequence of Cronobacter turicensis LMG 23827, a food-borne pathogen causing deaths in neonates.</title>
        <authorList>
            <person name="Stephan R."/>
            <person name="Lehner A."/>
            <person name="Tischler P."/>
            <person name="Rattei T."/>
        </authorList>
    </citation>
    <scope>NUCLEOTIDE SEQUENCE [LARGE SCALE GENOMIC DNA]</scope>
    <source>
        <strain evidence="2">DSM 18703 / CCUG 55852 / LMG 23827 / z3032</strain>
    </source>
</reference>
<dbReference type="AlphaFoldDB" id="C9Y2M1"/>
<dbReference type="KEGG" id="ctu:CTU_18220"/>
<evidence type="ECO:0000313" key="2">
    <source>
        <dbReference type="Proteomes" id="UP000002069"/>
    </source>
</evidence>
<protein>
    <submittedName>
        <fullName evidence="1">Protein ves</fullName>
    </submittedName>
</protein>
<sequence>MYNDNFSPQHVCGDLRTMRFSGVGMEFFDVKKMPVNLWRNGAGETREICCFPPSRDFNWRASIASFASNGDFNVVPQVDRVMTLLDGGEVTLLSGGAFRHTLKRHQPFTFAGEHPVRAELTDGRMSLDFNLMTRRDRCRAQVRVADRTFTTGHARGGIVYVLSGAWQLNDKLLTAEQGAWWQEGSHTLRLLKAEGQVLFSEITYL</sequence>
<dbReference type="PANTHER" id="PTHR37943:SF1">
    <property type="entry name" value="PROTEIN VES"/>
    <property type="match status" value="1"/>
</dbReference>
<dbReference type="PANTHER" id="PTHR37943">
    <property type="entry name" value="PROTEIN VES"/>
    <property type="match status" value="1"/>
</dbReference>